<dbReference type="Pfam" id="PF00300">
    <property type="entry name" value="His_Phos_1"/>
    <property type="match status" value="1"/>
</dbReference>
<dbReference type="AlphaFoldDB" id="A0A1D8D0I9"/>
<dbReference type="GO" id="GO:0005737">
    <property type="term" value="C:cytoplasm"/>
    <property type="evidence" value="ECO:0007669"/>
    <property type="project" value="InterPro"/>
</dbReference>
<dbReference type="PANTHER" id="PTHR47623:SF1">
    <property type="entry name" value="OS09G0287300 PROTEIN"/>
    <property type="match status" value="1"/>
</dbReference>
<dbReference type="STRING" id="274537.BIU88_11550"/>
<dbReference type="EMBL" id="CP017305">
    <property type="protein sequence ID" value="AOS84710.1"/>
    <property type="molecule type" value="Genomic_DNA"/>
</dbReference>
<sequence length="163" mass="18530">MKNLYLVRHAKAGWHDPAMADFDRTLTKRGHRQAEEMSERLRKKGVTPERLVSSPASRALETAEIFADELGIERREILQKIEIYEGGIDKLASVVRSLADEENTVMLFGHNPAISQFVQWLTGKPAEAMDTCGIAKIELDCEHWRDTAEGSGTLAWYKYPERE</sequence>
<dbReference type="Gene3D" id="3.40.50.1240">
    <property type="entry name" value="Phosphoglycerate mutase-like"/>
    <property type="match status" value="1"/>
</dbReference>
<dbReference type="SUPFAM" id="SSF53254">
    <property type="entry name" value="Phosphoglycerate mutase-like"/>
    <property type="match status" value="1"/>
</dbReference>
<dbReference type="PANTHER" id="PTHR47623">
    <property type="entry name" value="OS09G0287300 PROTEIN"/>
    <property type="match status" value="1"/>
</dbReference>
<proteinExistence type="predicted"/>
<gene>
    <name evidence="2" type="ORF">BIU88_11550</name>
</gene>
<protein>
    <submittedName>
        <fullName evidence="2">Phosphohistidine phosphatase SixA</fullName>
    </submittedName>
</protein>
<accession>A0A1D8D0I9</accession>
<name>A0A1D8D0I9_CHLLM</name>
<dbReference type="InterPro" id="IPR004449">
    <property type="entry name" value="SixA"/>
</dbReference>
<dbReference type="Proteomes" id="UP000095185">
    <property type="component" value="Chromosome"/>
</dbReference>
<evidence type="ECO:0000313" key="3">
    <source>
        <dbReference type="Proteomes" id="UP000095185"/>
    </source>
</evidence>
<dbReference type="SMART" id="SM00855">
    <property type="entry name" value="PGAM"/>
    <property type="match status" value="1"/>
</dbReference>
<keyword evidence="3" id="KW-1185">Reference proteome</keyword>
<dbReference type="GO" id="GO:0101006">
    <property type="term" value="F:protein histidine phosphatase activity"/>
    <property type="evidence" value="ECO:0007669"/>
    <property type="project" value="InterPro"/>
</dbReference>
<dbReference type="CDD" id="cd07067">
    <property type="entry name" value="HP_PGM_like"/>
    <property type="match status" value="1"/>
</dbReference>
<evidence type="ECO:0000313" key="2">
    <source>
        <dbReference type="EMBL" id="AOS84710.1"/>
    </source>
</evidence>
<dbReference type="OrthoDB" id="9810154at2"/>
<feature type="binding site" evidence="1">
    <location>
        <position position="58"/>
    </location>
    <ligand>
        <name>substrate</name>
    </ligand>
</feature>
<dbReference type="NCBIfam" id="TIGR00249">
    <property type="entry name" value="sixA"/>
    <property type="match status" value="1"/>
</dbReference>
<dbReference type="KEGG" id="clz:BIU88_11550"/>
<reference evidence="2" key="1">
    <citation type="submission" date="2016-09" db="EMBL/GenBank/DDBJ databases">
        <title>Genome sequence of Chlorobaculum limnaeum.</title>
        <authorList>
            <person name="Liu Z."/>
            <person name="Tank M."/>
            <person name="Bryant D.A."/>
        </authorList>
    </citation>
    <scope>NUCLEOTIDE SEQUENCE [LARGE SCALE GENOMIC DNA]</scope>
    <source>
        <strain evidence="2">DSM 1677</strain>
    </source>
</reference>
<evidence type="ECO:0000256" key="1">
    <source>
        <dbReference type="PIRSR" id="PIRSR613078-2"/>
    </source>
</evidence>
<dbReference type="RefSeq" id="WP_069810901.1">
    <property type="nucleotide sequence ID" value="NZ_CP017305.1"/>
</dbReference>
<organism evidence="2 3">
    <name type="scientific">Chlorobaculum limnaeum</name>
    <dbReference type="NCBI Taxonomy" id="274537"/>
    <lineage>
        <taxon>Bacteria</taxon>
        <taxon>Pseudomonadati</taxon>
        <taxon>Chlorobiota</taxon>
        <taxon>Chlorobiia</taxon>
        <taxon>Chlorobiales</taxon>
        <taxon>Chlorobiaceae</taxon>
        <taxon>Chlorobaculum</taxon>
    </lineage>
</organism>
<dbReference type="InterPro" id="IPR029033">
    <property type="entry name" value="His_PPase_superfam"/>
</dbReference>
<dbReference type="InterPro" id="IPR013078">
    <property type="entry name" value="His_Pase_superF_clade-1"/>
</dbReference>